<protein>
    <submittedName>
        <fullName evidence="1">Uncharacterized protein</fullName>
    </submittedName>
</protein>
<proteinExistence type="predicted"/>
<sequence>MVSFLYGVLTAKRRFNTLRICRISCRLQERFELPNTVVTGMYEILHTKKGTESQETIDMKDFLRFGYY</sequence>
<organism evidence="1 2">
    <name type="scientific">Bacillus cereus</name>
    <dbReference type="NCBI Taxonomy" id="1396"/>
    <lineage>
        <taxon>Bacteria</taxon>
        <taxon>Bacillati</taxon>
        <taxon>Bacillota</taxon>
        <taxon>Bacilli</taxon>
        <taxon>Bacillales</taxon>
        <taxon>Bacillaceae</taxon>
        <taxon>Bacillus</taxon>
        <taxon>Bacillus cereus group</taxon>
    </lineage>
</organism>
<comment type="caution">
    <text evidence="1">The sequence shown here is derived from an EMBL/GenBank/DDBJ whole genome shotgun (WGS) entry which is preliminary data.</text>
</comment>
<dbReference type="AlphaFoldDB" id="A0A2C1LTR9"/>
<evidence type="ECO:0000313" key="1">
    <source>
        <dbReference type="EMBL" id="PGU01342.1"/>
    </source>
</evidence>
<reference evidence="1 2" key="1">
    <citation type="submission" date="2017-09" db="EMBL/GenBank/DDBJ databases">
        <title>Large-scale bioinformatics analysis of Bacillus genomes uncovers conserved roles of natural products in bacterial physiology.</title>
        <authorList>
            <consortium name="Agbiome Team Llc"/>
            <person name="Bleich R.M."/>
            <person name="Grubbs K.J."/>
            <person name="Santa Maria K.C."/>
            <person name="Allen S.E."/>
            <person name="Farag S."/>
            <person name="Shank E.A."/>
            <person name="Bowers A."/>
        </authorList>
    </citation>
    <scope>NUCLEOTIDE SEQUENCE [LARGE SCALE GENOMIC DNA]</scope>
    <source>
        <strain evidence="1 2">AFS040105</strain>
    </source>
</reference>
<name>A0A2C1LTR9_BACCE</name>
<dbReference type="EMBL" id="NUMG01000016">
    <property type="protein sequence ID" value="PGU01342.1"/>
    <property type="molecule type" value="Genomic_DNA"/>
</dbReference>
<gene>
    <name evidence="1" type="ORF">COD19_13690</name>
</gene>
<dbReference type="Proteomes" id="UP000225766">
    <property type="component" value="Unassembled WGS sequence"/>
</dbReference>
<evidence type="ECO:0000313" key="2">
    <source>
        <dbReference type="Proteomes" id="UP000225766"/>
    </source>
</evidence>
<accession>A0A2C1LTR9</accession>